<dbReference type="SUPFAM" id="SSF53448">
    <property type="entry name" value="Nucleotide-diphospho-sugar transferases"/>
    <property type="match status" value="1"/>
</dbReference>
<comment type="caution">
    <text evidence="2">The sequence shown here is derived from an EMBL/GenBank/DDBJ whole genome shotgun (WGS) entry which is preliminary data.</text>
</comment>
<dbReference type="Proteomes" id="UP000837932">
    <property type="component" value="Unassembled WGS sequence"/>
</dbReference>
<sequence length="228" mass="26553">MSKLNISVIIPVYNAELYIKECIDSVLNQTLPPQEIIVINDGSSDNSFSILQSYGHKINLFNQENKGLAATLNAGIKYAKNEWITFLDADDYWHPQNLAWKNEFYQANPDTLICFAWLKQFISPEQSDEVKAGIFCPTEAEKGWVKPTMIVHRSIFEKVCYFNESLRLGDFIEWFSKVQEHGIKYDIINKVVLYRRLHRKSLSNDVRSQTDFVKLLKAKIDRQRLQNK</sequence>
<dbReference type="Pfam" id="PF00535">
    <property type="entry name" value="Glycos_transf_2"/>
    <property type="match status" value="1"/>
</dbReference>
<dbReference type="EMBL" id="CAKLPY010000008">
    <property type="protein sequence ID" value="CAH0997924.1"/>
    <property type="molecule type" value="Genomic_DNA"/>
</dbReference>
<proteinExistence type="predicted"/>
<gene>
    <name evidence="2" type="primary">arnC_3</name>
    <name evidence="2" type="ORF">EMA8858_04059</name>
</gene>
<dbReference type="CDD" id="cd00761">
    <property type="entry name" value="Glyco_tranf_GTA_type"/>
    <property type="match status" value="1"/>
</dbReference>
<keyword evidence="3" id="KW-1185">Reference proteome</keyword>
<evidence type="ECO:0000313" key="2">
    <source>
        <dbReference type="EMBL" id="CAH0997924.1"/>
    </source>
</evidence>
<dbReference type="PANTHER" id="PTHR22916:SF3">
    <property type="entry name" value="UDP-GLCNAC:BETAGAL BETA-1,3-N-ACETYLGLUCOSAMINYLTRANSFERASE-LIKE PROTEIN 1"/>
    <property type="match status" value="1"/>
</dbReference>
<dbReference type="Gene3D" id="3.90.550.10">
    <property type="entry name" value="Spore Coat Polysaccharide Biosynthesis Protein SpsA, Chain A"/>
    <property type="match status" value="1"/>
</dbReference>
<feature type="domain" description="Glycosyltransferase 2-like" evidence="1">
    <location>
        <begin position="7"/>
        <end position="127"/>
    </location>
</feature>
<accession>A0ABM9AVC1</accession>
<name>A0ABM9AVC1_9BACT</name>
<protein>
    <submittedName>
        <fullName evidence="2">Undecaprenyl-phosphate 4-deoxy-4-formamido-L-arabinose transferase</fullName>
        <ecNumber evidence="2">2.4.2.53</ecNumber>
    </submittedName>
</protein>
<dbReference type="GO" id="GO:0099621">
    <property type="term" value="F:undecaprenyl-phosphate 4-deoxy-4-formamido-L-arabinose transferase activity"/>
    <property type="evidence" value="ECO:0007669"/>
    <property type="project" value="UniProtKB-EC"/>
</dbReference>
<dbReference type="PANTHER" id="PTHR22916">
    <property type="entry name" value="GLYCOSYLTRANSFERASE"/>
    <property type="match status" value="1"/>
</dbReference>
<keyword evidence="2" id="KW-0808">Transferase</keyword>
<dbReference type="InterPro" id="IPR029044">
    <property type="entry name" value="Nucleotide-diphossugar_trans"/>
</dbReference>
<evidence type="ECO:0000259" key="1">
    <source>
        <dbReference type="Pfam" id="PF00535"/>
    </source>
</evidence>
<keyword evidence="2" id="KW-0328">Glycosyltransferase</keyword>
<dbReference type="RefSeq" id="WP_238808735.1">
    <property type="nucleotide sequence ID" value="NZ_CAKLPY010000008.1"/>
</dbReference>
<dbReference type="InterPro" id="IPR001173">
    <property type="entry name" value="Glyco_trans_2-like"/>
</dbReference>
<organism evidence="2 3">
    <name type="scientific">Emticicia aquatica</name>
    <dbReference type="NCBI Taxonomy" id="1681835"/>
    <lineage>
        <taxon>Bacteria</taxon>
        <taxon>Pseudomonadati</taxon>
        <taxon>Bacteroidota</taxon>
        <taxon>Cytophagia</taxon>
        <taxon>Cytophagales</taxon>
        <taxon>Leadbetterellaceae</taxon>
        <taxon>Emticicia</taxon>
    </lineage>
</organism>
<dbReference type="EC" id="2.4.2.53" evidence="2"/>
<evidence type="ECO:0000313" key="3">
    <source>
        <dbReference type="Proteomes" id="UP000837932"/>
    </source>
</evidence>
<reference evidence="2" key="1">
    <citation type="submission" date="2021-12" db="EMBL/GenBank/DDBJ databases">
        <authorList>
            <person name="Rodrigo-Torres L."/>
            <person name="Arahal R. D."/>
            <person name="Lucena T."/>
        </authorList>
    </citation>
    <scope>NUCLEOTIDE SEQUENCE</scope>
    <source>
        <strain evidence="2">CECT 8858</strain>
    </source>
</reference>